<protein>
    <submittedName>
        <fullName evidence="4">AsmA family protein</fullName>
    </submittedName>
</protein>
<organism evidence="4 5">
    <name type="scientific">Acidovorax facilis</name>
    <dbReference type="NCBI Taxonomy" id="12917"/>
    <lineage>
        <taxon>Bacteria</taxon>
        <taxon>Pseudomonadati</taxon>
        <taxon>Pseudomonadota</taxon>
        <taxon>Betaproteobacteria</taxon>
        <taxon>Burkholderiales</taxon>
        <taxon>Comamonadaceae</taxon>
        <taxon>Acidovorax</taxon>
    </lineage>
</organism>
<sequence length="763" mass="80912">MPSPTTPSADLPRPAASTGHPAPASGVGRRVARWLLVALGVVAALLVLLGALLAVIDWNRAKPWVNEKVSEATGRHFAIEGELSAAWHWPQPLEEGWRRWIPGVTVQAERLVMDHPAGFTPPFQRADVKTPPKDNADLPEAPTMARIGSATATVRLLPLLARHLSIDTVALTSPQVALARTADGTNNWTFERKDGPRSGWSFDVDRLVLKQGVLAYADGMKDLDLQARIDTTEPIAPTSPPGSPAAKASASAASGTTPTAAIAAPRTSSQGAMPYGLRFELQGRYAKAQVKGQGRAGQVISLRNKVVNYPLQIDASAGSVALSAEGVLANPGALSGLDFQVFLQGGSMADLYDLTGLVLPNTPAFETRGRLTGSLEPERAVWEYNDFRGKVGQSDLQGSLKYTSGKPRPRLTGTMTSNQLRLADLGPTLGTRLSGNTQRTRSQGGKVLPDSQFAAERWNAMDMDIVFKGRHIIRPESLPLQDLSTRAVMENAQLRLAPLTFGVAEGKIESQVTIDGRSAPLKAQIRGTVQGLQLSALFPKVQLMKKSFGRMDGAIALESTGNSMAVLLGHGTGEMRLYVREGTLSKQMLDLAALNVGSIIVGKLFGENKEVHLRCAVADFMVVDGLATARVVKMSTDDAVVEATGTIDLGTEALDLRIKPESLQWKFFSLRSPLYVRGTFGNPDVGVEAGPLLLRAGAAVVAAVVAPAALALVPITVPAADDDTHCKPLLNLAQQPVKPGVQGAAGTASQPARQAASKADPSR</sequence>
<keyword evidence="5" id="KW-1185">Reference proteome</keyword>
<reference evidence="5" key="1">
    <citation type="journal article" date="2019" name="Int. J. Syst. Evol. Microbiol.">
        <title>The Global Catalogue of Microorganisms (GCM) 10K type strain sequencing project: providing services to taxonomists for standard genome sequencing and annotation.</title>
        <authorList>
            <consortium name="The Broad Institute Genomics Platform"/>
            <consortium name="The Broad Institute Genome Sequencing Center for Infectious Disease"/>
            <person name="Wu L."/>
            <person name="Ma J."/>
        </authorList>
    </citation>
    <scope>NUCLEOTIDE SEQUENCE [LARGE SCALE GENOMIC DNA]</scope>
    <source>
        <strain evidence="5">CCUG 2113</strain>
    </source>
</reference>
<name>A0ABV8D7H3_9BURK</name>
<dbReference type="PANTHER" id="PTHR30441:SF9">
    <property type="entry name" value="ASMA FAMILY PROTEIN YHJG"/>
    <property type="match status" value="1"/>
</dbReference>
<dbReference type="RefSeq" id="WP_242701199.1">
    <property type="nucleotide sequence ID" value="NZ_JAMXAX010000170.1"/>
</dbReference>
<feature type="transmembrane region" description="Helical" evidence="2">
    <location>
        <begin position="34"/>
        <end position="56"/>
    </location>
</feature>
<feature type="compositionally biased region" description="Polar residues" evidence="1">
    <location>
        <begin position="431"/>
        <end position="443"/>
    </location>
</feature>
<dbReference type="InterPro" id="IPR052894">
    <property type="entry name" value="AsmA-related"/>
</dbReference>
<dbReference type="PANTHER" id="PTHR30441">
    <property type="entry name" value="DUF748 DOMAIN-CONTAINING PROTEIN"/>
    <property type="match status" value="1"/>
</dbReference>
<dbReference type="Pfam" id="PF05170">
    <property type="entry name" value="AsmA"/>
    <property type="match status" value="1"/>
</dbReference>
<keyword evidence="2" id="KW-0472">Membrane</keyword>
<feature type="region of interest" description="Disordered" evidence="1">
    <location>
        <begin position="232"/>
        <end position="267"/>
    </location>
</feature>
<keyword evidence="2" id="KW-1133">Transmembrane helix</keyword>
<feature type="region of interest" description="Disordered" evidence="1">
    <location>
        <begin position="1"/>
        <end position="23"/>
    </location>
</feature>
<evidence type="ECO:0000313" key="4">
    <source>
        <dbReference type="EMBL" id="MFC3933985.1"/>
    </source>
</evidence>
<evidence type="ECO:0000256" key="2">
    <source>
        <dbReference type="SAM" id="Phobius"/>
    </source>
</evidence>
<feature type="region of interest" description="Disordered" evidence="1">
    <location>
        <begin position="426"/>
        <end position="446"/>
    </location>
</feature>
<feature type="region of interest" description="Disordered" evidence="1">
    <location>
        <begin position="739"/>
        <end position="763"/>
    </location>
</feature>
<evidence type="ECO:0000256" key="1">
    <source>
        <dbReference type="SAM" id="MobiDB-lite"/>
    </source>
</evidence>
<feature type="compositionally biased region" description="Low complexity" evidence="1">
    <location>
        <begin position="244"/>
        <end position="267"/>
    </location>
</feature>
<proteinExistence type="predicted"/>
<keyword evidence="2" id="KW-0812">Transmembrane</keyword>
<evidence type="ECO:0000259" key="3">
    <source>
        <dbReference type="Pfam" id="PF05170"/>
    </source>
</evidence>
<gene>
    <name evidence="4" type="ORF">ACFOW3_05035</name>
</gene>
<accession>A0ABV8D7H3</accession>
<feature type="domain" description="AsmA" evidence="3">
    <location>
        <begin position="38"/>
        <end position="629"/>
    </location>
</feature>
<dbReference type="Proteomes" id="UP001595693">
    <property type="component" value="Unassembled WGS sequence"/>
</dbReference>
<dbReference type="InterPro" id="IPR007844">
    <property type="entry name" value="AsmA"/>
</dbReference>
<evidence type="ECO:0000313" key="5">
    <source>
        <dbReference type="Proteomes" id="UP001595693"/>
    </source>
</evidence>
<dbReference type="EMBL" id="JBHSAJ010000010">
    <property type="protein sequence ID" value="MFC3933985.1"/>
    <property type="molecule type" value="Genomic_DNA"/>
</dbReference>
<comment type="caution">
    <text evidence="4">The sequence shown here is derived from an EMBL/GenBank/DDBJ whole genome shotgun (WGS) entry which is preliminary data.</text>
</comment>